<dbReference type="InterPro" id="IPR036388">
    <property type="entry name" value="WH-like_DNA-bd_sf"/>
</dbReference>
<protein>
    <submittedName>
        <fullName evidence="11">Response regulator MprA</fullName>
    </submittedName>
    <submittedName>
        <fullName evidence="12">Response regulator transcription factor</fullName>
    </submittedName>
</protein>
<reference evidence="13" key="2">
    <citation type="submission" date="2016-11" db="EMBL/GenBank/DDBJ databases">
        <title>Complete genome sequence of Virgibacillus pantothenticus 21D, a halophilic bacterium isolated from the deep hypersaline anoxic basin Discovery in the Mediterranean Sea.</title>
        <authorList>
            <person name="Zeaiter Z."/>
            <person name="Booth J.M."/>
            <person name="Prosdocimi E.M."/>
            <person name="Mapelli F."/>
            <person name="Fusi M."/>
            <person name="Daffonchio D."/>
            <person name="Borin S."/>
            <person name="Crotti E."/>
        </authorList>
    </citation>
    <scope>NUCLEOTIDE SEQUENCE [LARGE SCALE GENOMIC DNA]</scope>
    <source>
        <strain evidence="13">21D</strain>
    </source>
</reference>
<dbReference type="STRING" id="302167.GCA_900166595_00159"/>
<sequence length="224" mass="26428">MKNITKALNIFVLEDDKYISEFLREFLSEYFANVIIQTDNRFTYSKLEHIDIFLLDIEIPFDNGYEICKKIKLLFPQKPVVFLTAHSQLEDKIRGLELGEEFIPKPFEPLELIARLENLLSNKYSEYYYLNGLLVNKSIQSVLDSKKRKEIKLSNTEKKLFFYLYNNIGLCLSKEQIIEHIWGIDYNDKANSLNVYINNLRNKVDINGDIIHTIYGYGYKMSTH</sequence>
<evidence type="ECO:0000313" key="13">
    <source>
        <dbReference type="Proteomes" id="UP000234237"/>
    </source>
</evidence>
<dbReference type="PROSITE" id="PS51755">
    <property type="entry name" value="OMPR_PHOB"/>
    <property type="match status" value="1"/>
</dbReference>
<evidence type="ECO:0000256" key="5">
    <source>
        <dbReference type="ARBA" id="ARBA00023125"/>
    </source>
</evidence>
<dbReference type="Pfam" id="PF00072">
    <property type="entry name" value="Response_reg"/>
    <property type="match status" value="1"/>
</dbReference>
<dbReference type="GO" id="GO:0005829">
    <property type="term" value="C:cytosol"/>
    <property type="evidence" value="ECO:0007669"/>
    <property type="project" value="TreeGrafter"/>
</dbReference>
<dbReference type="GO" id="GO:0006355">
    <property type="term" value="P:regulation of DNA-templated transcription"/>
    <property type="evidence" value="ECO:0007669"/>
    <property type="project" value="InterPro"/>
</dbReference>
<dbReference type="SUPFAM" id="SSF46894">
    <property type="entry name" value="C-terminal effector domain of the bipartite response regulators"/>
    <property type="match status" value="1"/>
</dbReference>
<evidence type="ECO:0000313" key="11">
    <source>
        <dbReference type="EMBL" id="AUJ24661.1"/>
    </source>
</evidence>
<dbReference type="GO" id="GO:0032993">
    <property type="term" value="C:protein-DNA complex"/>
    <property type="evidence" value="ECO:0007669"/>
    <property type="project" value="TreeGrafter"/>
</dbReference>
<keyword evidence="3" id="KW-0902">Two-component regulatory system</keyword>
<dbReference type="CDD" id="cd00156">
    <property type="entry name" value="REC"/>
    <property type="match status" value="1"/>
</dbReference>
<dbReference type="EMBL" id="CP018622">
    <property type="protein sequence ID" value="AUJ24661.1"/>
    <property type="molecule type" value="Genomic_DNA"/>
</dbReference>
<comment type="subcellular location">
    <subcellularLocation>
        <location evidence="1">Cytoplasm</location>
    </subcellularLocation>
</comment>
<dbReference type="SMART" id="SM00448">
    <property type="entry name" value="REC"/>
    <property type="match status" value="1"/>
</dbReference>
<evidence type="ECO:0000256" key="7">
    <source>
        <dbReference type="PROSITE-ProRule" id="PRU00169"/>
    </source>
</evidence>
<reference evidence="12 14" key="3">
    <citation type="submission" date="2024-01" db="EMBL/GenBank/DDBJ databases">
        <title>Survival strategy associated with biotechnological potential of Virgibacillus dokdonensis T4.6 isolated from salt-fermented shrimp paste.</title>
        <authorList>
            <person name="Doan T.V."/>
            <person name="Quach N.T."/>
            <person name="Phi Q.-T."/>
        </authorList>
    </citation>
    <scope>NUCLEOTIDE SEQUENCE [LARGE SCALE GENOMIC DNA]</scope>
    <source>
        <strain evidence="12 14">T4.6</strain>
    </source>
</reference>
<evidence type="ECO:0000256" key="4">
    <source>
        <dbReference type="ARBA" id="ARBA00023015"/>
    </source>
</evidence>
<dbReference type="SMART" id="SM00862">
    <property type="entry name" value="Trans_reg_C"/>
    <property type="match status" value="1"/>
</dbReference>
<evidence type="ECO:0000256" key="1">
    <source>
        <dbReference type="ARBA" id="ARBA00004496"/>
    </source>
</evidence>
<accession>A0A2K9J3S4</accession>
<evidence type="ECO:0000256" key="3">
    <source>
        <dbReference type="ARBA" id="ARBA00023012"/>
    </source>
</evidence>
<dbReference type="PROSITE" id="PS50110">
    <property type="entry name" value="RESPONSE_REGULATORY"/>
    <property type="match status" value="1"/>
</dbReference>
<evidence type="ECO:0000259" key="9">
    <source>
        <dbReference type="PROSITE" id="PS50110"/>
    </source>
</evidence>
<dbReference type="RefSeq" id="WP_101933171.1">
    <property type="nucleotide sequence ID" value="NZ_CP018622.1"/>
</dbReference>
<evidence type="ECO:0000256" key="6">
    <source>
        <dbReference type="ARBA" id="ARBA00023163"/>
    </source>
</evidence>
<dbReference type="Pfam" id="PF00486">
    <property type="entry name" value="Trans_reg_C"/>
    <property type="match status" value="1"/>
</dbReference>
<gene>
    <name evidence="11" type="primary">mprA</name>
    <name evidence="11" type="ORF">A21D_01580</name>
    <name evidence="12" type="ORF">V2W34_03760</name>
</gene>
<reference evidence="11" key="1">
    <citation type="submission" date="2016-11" db="EMBL/GenBank/DDBJ databases">
        <title>Complete genome sequence of Virgibacillus dokdonensis 21D, a halophilic bacterium isolated from the deep hypersaline anoxic basin Discovery in the Mediterranean Sea.</title>
        <authorList>
            <person name="Zeaiter Z."/>
            <person name="Booth J.M."/>
            <person name="Prosdocimi E.M."/>
            <person name="Mapelli F."/>
            <person name="Fusi M."/>
            <person name="Daffonchio D."/>
            <person name="Borin S."/>
            <person name="Crotti E."/>
        </authorList>
    </citation>
    <scope>NUCLEOTIDE SEQUENCE</scope>
    <source>
        <strain evidence="11">21D</strain>
    </source>
</reference>
<dbReference type="SUPFAM" id="SSF52172">
    <property type="entry name" value="CheY-like"/>
    <property type="match status" value="1"/>
</dbReference>
<keyword evidence="14" id="KW-1185">Reference proteome</keyword>
<dbReference type="EMBL" id="JAZHPM010000005">
    <property type="protein sequence ID" value="MEF2291129.1"/>
    <property type="molecule type" value="Genomic_DNA"/>
</dbReference>
<dbReference type="InterPro" id="IPR016032">
    <property type="entry name" value="Sig_transdc_resp-reg_C-effctor"/>
</dbReference>
<evidence type="ECO:0000259" key="10">
    <source>
        <dbReference type="PROSITE" id="PS51755"/>
    </source>
</evidence>
<feature type="modified residue" description="4-aspartylphosphate" evidence="7">
    <location>
        <position position="56"/>
    </location>
</feature>
<dbReference type="PANTHER" id="PTHR48111:SF70">
    <property type="entry name" value="TWO-COMPONENT RESPONSE REGULATOR YBDJ"/>
    <property type="match status" value="1"/>
</dbReference>
<evidence type="ECO:0000313" key="14">
    <source>
        <dbReference type="Proteomes" id="UP001356080"/>
    </source>
</evidence>
<dbReference type="KEGG" id="vpn:A21D_01580"/>
<evidence type="ECO:0000256" key="8">
    <source>
        <dbReference type="PROSITE-ProRule" id="PRU01091"/>
    </source>
</evidence>
<dbReference type="InterPro" id="IPR001789">
    <property type="entry name" value="Sig_transdc_resp-reg_receiver"/>
</dbReference>
<dbReference type="Proteomes" id="UP000234237">
    <property type="component" value="Chromosome"/>
</dbReference>
<dbReference type="Gene3D" id="1.10.10.10">
    <property type="entry name" value="Winged helix-like DNA-binding domain superfamily/Winged helix DNA-binding domain"/>
    <property type="match status" value="1"/>
</dbReference>
<dbReference type="CDD" id="cd00383">
    <property type="entry name" value="trans_reg_C"/>
    <property type="match status" value="1"/>
</dbReference>
<dbReference type="Gene3D" id="3.40.50.2300">
    <property type="match status" value="1"/>
</dbReference>
<dbReference type="InterPro" id="IPR001867">
    <property type="entry name" value="OmpR/PhoB-type_DNA-bd"/>
</dbReference>
<dbReference type="InterPro" id="IPR039420">
    <property type="entry name" value="WalR-like"/>
</dbReference>
<keyword evidence="6" id="KW-0804">Transcription</keyword>
<dbReference type="GO" id="GO:0000156">
    <property type="term" value="F:phosphorelay response regulator activity"/>
    <property type="evidence" value="ECO:0007669"/>
    <property type="project" value="TreeGrafter"/>
</dbReference>
<feature type="domain" description="Response regulatory" evidence="9">
    <location>
        <begin position="9"/>
        <end position="120"/>
    </location>
</feature>
<keyword evidence="4" id="KW-0805">Transcription regulation</keyword>
<organism evidence="11 13">
    <name type="scientific">Virgibacillus dokdonensis</name>
    <dbReference type="NCBI Taxonomy" id="302167"/>
    <lineage>
        <taxon>Bacteria</taxon>
        <taxon>Bacillati</taxon>
        <taxon>Bacillota</taxon>
        <taxon>Bacilli</taxon>
        <taxon>Bacillales</taxon>
        <taxon>Bacillaceae</taxon>
        <taxon>Virgibacillus</taxon>
    </lineage>
</organism>
<name>A0A2K9J3S4_9BACI</name>
<keyword evidence="5 8" id="KW-0238">DNA-binding</keyword>
<dbReference type="AlphaFoldDB" id="A0A2K9J3S4"/>
<evidence type="ECO:0000256" key="2">
    <source>
        <dbReference type="ARBA" id="ARBA00022553"/>
    </source>
</evidence>
<evidence type="ECO:0000313" key="12">
    <source>
        <dbReference type="EMBL" id="MEF2291129.1"/>
    </source>
</evidence>
<dbReference type="PANTHER" id="PTHR48111">
    <property type="entry name" value="REGULATOR OF RPOS"/>
    <property type="match status" value="1"/>
</dbReference>
<dbReference type="InterPro" id="IPR011006">
    <property type="entry name" value="CheY-like_superfamily"/>
</dbReference>
<keyword evidence="2 7" id="KW-0597">Phosphoprotein</keyword>
<feature type="DNA-binding region" description="OmpR/PhoB-type" evidence="8">
    <location>
        <begin position="125"/>
        <end position="223"/>
    </location>
</feature>
<proteinExistence type="predicted"/>
<feature type="domain" description="OmpR/PhoB-type" evidence="10">
    <location>
        <begin position="125"/>
        <end position="223"/>
    </location>
</feature>
<dbReference type="GO" id="GO:0000976">
    <property type="term" value="F:transcription cis-regulatory region binding"/>
    <property type="evidence" value="ECO:0007669"/>
    <property type="project" value="TreeGrafter"/>
</dbReference>
<dbReference type="Proteomes" id="UP001356080">
    <property type="component" value="Unassembled WGS sequence"/>
</dbReference>